<keyword evidence="6 9" id="KW-0238">DNA-binding</keyword>
<name>A0A3M5NL85_PSESX</name>
<dbReference type="InterPro" id="IPR040765">
    <property type="entry name" value="Tudor_1_RapA"/>
</dbReference>
<evidence type="ECO:0000256" key="5">
    <source>
        <dbReference type="ARBA" id="ARBA00023015"/>
    </source>
</evidence>
<dbReference type="Gene3D" id="3.40.50.10810">
    <property type="entry name" value="Tandem AAA-ATPase domain"/>
    <property type="match status" value="1"/>
</dbReference>
<protein>
    <recommendedName>
        <fullName evidence="9">RNA polymerase-associated protein RapA</fullName>
        <ecNumber evidence="9">3.6.4.-</ecNumber>
    </recommendedName>
    <alternativeName>
        <fullName evidence="9">ATP-dependent helicase HepA</fullName>
    </alternativeName>
</protein>
<keyword evidence="5 9" id="KW-0805">Transcription regulation</keyword>
<dbReference type="GO" id="GO:0016817">
    <property type="term" value="F:hydrolase activity, acting on acid anhydrides"/>
    <property type="evidence" value="ECO:0007669"/>
    <property type="project" value="InterPro"/>
</dbReference>
<dbReference type="InterPro" id="IPR049730">
    <property type="entry name" value="SNF2/RAD54-like_C"/>
</dbReference>
<feature type="binding site" evidence="9">
    <location>
        <begin position="197"/>
        <end position="204"/>
    </location>
    <ligand>
        <name>ATP</name>
        <dbReference type="ChEBI" id="CHEBI:30616"/>
    </ligand>
</feature>
<dbReference type="AlphaFoldDB" id="A0A3M5NL85"/>
<dbReference type="CDD" id="cd18793">
    <property type="entry name" value="SF2_C_SNF"/>
    <property type="match status" value="1"/>
</dbReference>
<dbReference type="Gene3D" id="2.30.30.930">
    <property type="match status" value="1"/>
</dbReference>
<dbReference type="GO" id="GO:0004386">
    <property type="term" value="F:helicase activity"/>
    <property type="evidence" value="ECO:0007669"/>
    <property type="project" value="UniProtKB-UniRule"/>
</dbReference>
<dbReference type="Gene3D" id="3.30.360.80">
    <property type="match status" value="1"/>
</dbReference>
<evidence type="ECO:0000256" key="6">
    <source>
        <dbReference type="ARBA" id="ARBA00023125"/>
    </source>
</evidence>
<dbReference type="PANTHER" id="PTHR45766">
    <property type="entry name" value="DNA ANNEALING HELICASE AND ENDONUCLEASE ZRANB3 FAMILY MEMBER"/>
    <property type="match status" value="1"/>
</dbReference>
<dbReference type="PROSITE" id="PS51194">
    <property type="entry name" value="HELICASE_CTER"/>
    <property type="match status" value="1"/>
</dbReference>
<feature type="domain" description="Helicase ATP-binding" evidence="11">
    <location>
        <begin position="184"/>
        <end position="352"/>
    </location>
</feature>
<dbReference type="Pfam" id="PF18339">
    <property type="entry name" value="Tudor_1_RapA"/>
    <property type="match status" value="1"/>
</dbReference>
<dbReference type="EC" id="3.6.4.-" evidence="9"/>
<dbReference type="InterPro" id="IPR040766">
    <property type="entry name" value="Tudor_2_RapA"/>
</dbReference>
<dbReference type="PROSITE" id="PS51192">
    <property type="entry name" value="HELICASE_ATP_BIND_1"/>
    <property type="match status" value="1"/>
</dbReference>
<feature type="domain" description="Helicase C-terminal" evidence="12">
    <location>
        <begin position="493"/>
        <end position="647"/>
    </location>
</feature>
<dbReference type="InterPro" id="IPR057342">
    <property type="entry name" value="DEXDc_RapA"/>
</dbReference>
<dbReference type="SMART" id="SM00487">
    <property type="entry name" value="DEXDc"/>
    <property type="match status" value="1"/>
</dbReference>
<dbReference type="CDD" id="cd18011">
    <property type="entry name" value="DEXDc_RapA"/>
    <property type="match status" value="1"/>
</dbReference>
<accession>A0A3M5NL85</accession>
<gene>
    <name evidence="9" type="primary">rapA</name>
    <name evidence="13" type="ORF">ALP44_04687</name>
</gene>
<dbReference type="Gene3D" id="3.40.50.300">
    <property type="entry name" value="P-loop containing nucleotide triphosphate hydrolases"/>
    <property type="match status" value="1"/>
</dbReference>
<feature type="short sequence motif" description="DEAH box" evidence="9">
    <location>
        <begin position="298"/>
        <end position="301"/>
    </location>
</feature>
<comment type="function">
    <text evidence="9">Transcription regulator that activates transcription by stimulating RNA polymerase (RNAP) recycling in case of stress conditions such as supercoiled DNA or high salt concentrations. Probably acts by releasing the RNAP, when it is trapped or immobilized on tightly supercoiled DNA. Does not activate transcription on linear DNA. Probably not involved in DNA repair.</text>
</comment>
<keyword evidence="2 9" id="KW-0378">Hydrolase</keyword>
<dbReference type="InterPro" id="IPR038718">
    <property type="entry name" value="SNF2-like_sf"/>
</dbReference>
<organism evidence="13 14">
    <name type="scientific">Pseudomonas syringae pv. theae</name>
    <dbReference type="NCBI Taxonomy" id="103985"/>
    <lineage>
        <taxon>Bacteria</taxon>
        <taxon>Pseudomonadati</taxon>
        <taxon>Pseudomonadota</taxon>
        <taxon>Gammaproteobacteria</taxon>
        <taxon>Pseudomonadales</taxon>
        <taxon>Pseudomonadaceae</taxon>
        <taxon>Pseudomonas</taxon>
        <taxon>Pseudomonas syringae</taxon>
    </lineage>
</organism>
<comment type="subunit">
    <text evidence="9">Interacts with the RNAP. Has a higher affinity for the core RNAP than for the holoenzyme. Its ATPase activity is stimulated by binding to RNAP.</text>
</comment>
<evidence type="ECO:0000256" key="9">
    <source>
        <dbReference type="HAMAP-Rule" id="MF_01821"/>
    </source>
</evidence>
<dbReference type="Pfam" id="PF18337">
    <property type="entry name" value="Tudor_RapA"/>
    <property type="match status" value="1"/>
</dbReference>
<dbReference type="InterPro" id="IPR023949">
    <property type="entry name" value="Helicase_RapA"/>
</dbReference>
<evidence type="ECO:0000259" key="12">
    <source>
        <dbReference type="PROSITE" id="PS51194"/>
    </source>
</evidence>
<dbReference type="SUPFAM" id="SSF52540">
    <property type="entry name" value="P-loop containing nucleoside triphosphate hydrolases"/>
    <property type="match status" value="2"/>
</dbReference>
<keyword evidence="7 9" id="KW-0010">Activator</keyword>
<dbReference type="SMART" id="SM00490">
    <property type="entry name" value="HELICc"/>
    <property type="match status" value="1"/>
</dbReference>
<dbReference type="Pfam" id="PF00271">
    <property type="entry name" value="Helicase_C"/>
    <property type="match status" value="1"/>
</dbReference>
<dbReference type="GO" id="GO:0003677">
    <property type="term" value="F:DNA binding"/>
    <property type="evidence" value="ECO:0007669"/>
    <property type="project" value="UniProtKB-KW"/>
</dbReference>
<evidence type="ECO:0000256" key="8">
    <source>
        <dbReference type="ARBA" id="ARBA00023163"/>
    </source>
</evidence>
<dbReference type="Gene3D" id="2.30.30.140">
    <property type="match status" value="1"/>
</dbReference>
<keyword evidence="8 9" id="KW-0804">Transcription</keyword>
<dbReference type="PANTHER" id="PTHR45766:SF6">
    <property type="entry name" value="SWI_SNF-RELATED MATRIX-ASSOCIATED ACTIN-DEPENDENT REGULATOR OF CHROMATIN SUBFAMILY A-LIKE PROTEIN 1"/>
    <property type="match status" value="1"/>
</dbReference>
<dbReference type="HAMAP" id="MF_01821">
    <property type="entry name" value="Helicase_RapA"/>
    <property type="match status" value="1"/>
</dbReference>
<sequence>MVFGARSVNIVSFFKRETGSMAQQYQPGQRWISDSEAELGLGTVLAQDGRLLTVLYPATGETRQYALRNAPLTRVRFSPGDVITHFENWKMTVREVDDVDGLLVYHGLNAQNEVVTLPETQLSNFIQFRLATDRLFAGQIDQLSWFSLRYNTLEHTSRQLQSSLWGLGGVRAQPIAHQLHIAREVADRIAPRVLLADEVGLGKTIEAGLVIHRQLLSGRANRVLILVPENLQHQWLVEMRRRFNLQVALFDAERFMESDAGNPFEDTQLALVALEWLVEDEKAQDALFAAGWDLMVVDEAHHLVWHEEKASREYSLVEQLAEVIAGVLLLTATPEQLGQDSHFARLRLLDPNRFHDLKAFRAESENYRPVAQAVQELLDKGKLSAAAQKTIHGFLGAEGDTLLAAVNAGDDEAKARLIRELLDRHGTGRVLFRNTRAAVQGFPERKLHQYPLPCPVEYLELPVGEHADLYPEVSFQSQSDASEEERWWRFDPRVEWLIDTLKMLKRVKVLVICAHAETAMDLEDALRVRSGIPATVFHEGMNILERDRAAAYFADEEFGAQVLICSEIGSEGRNFQFSHHLVLFDLPSHPDLLEQRIGRLDRIGQKHIIELHVPFLETSPQARLFQWYHEALNAFLNTCPTGNALQHQFGPRLLPLLESGDDDEWQSLIDEARSERERLESELHTGRDRLLELNSGGAGEGEVLVEDILEQDDQFSLPIYMETLFDAFGIDSEDHSENALILKPSEKMLDASFPLGDDEGVTITYDRNQALSREDMQFITWEHPMVQGGMDLVLSGSMGNTAVALIKNKALKPGTVLLELIYVSEVVAPRSLQLGRYLPPAALRCLLDANGNDLSSRVSFNTLNDQLESVPRASANKFIQAQRDQLTPRINAGEEKITPKHAERVAEAQRRLAADTEEELARLTALQAVNPTVRDSELVALRAQREQGLAMLEKAALRLEAIRVLVAG</sequence>
<dbReference type="GO" id="GO:0006355">
    <property type="term" value="P:regulation of DNA-templated transcription"/>
    <property type="evidence" value="ECO:0007669"/>
    <property type="project" value="UniProtKB-UniRule"/>
</dbReference>
<dbReference type="EMBL" id="RBTL01000059">
    <property type="protein sequence ID" value="RMT72857.1"/>
    <property type="molecule type" value="Genomic_DNA"/>
</dbReference>
<dbReference type="InterPro" id="IPR001650">
    <property type="entry name" value="Helicase_C-like"/>
</dbReference>
<dbReference type="InterPro" id="IPR022737">
    <property type="entry name" value="RapA_C"/>
</dbReference>
<evidence type="ECO:0000256" key="3">
    <source>
        <dbReference type="ARBA" id="ARBA00022806"/>
    </source>
</evidence>
<keyword evidence="3 9" id="KW-0347">Helicase</keyword>
<reference evidence="13 14" key="1">
    <citation type="submission" date="2018-08" db="EMBL/GenBank/DDBJ databases">
        <title>Recombination of ecologically and evolutionarily significant loci maintains genetic cohesion in the Pseudomonas syringae species complex.</title>
        <authorList>
            <person name="Dillon M."/>
            <person name="Thakur S."/>
            <person name="Almeida R.N.D."/>
            <person name="Weir B.S."/>
            <person name="Guttman D.S."/>
        </authorList>
    </citation>
    <scope>NUCLEOTIDE SEQUENCE [LARGE SCALE GENOMIC DNA]</scope>
    <source>
        <strain evidence="13 14">ICMP 3934</strain>
    </source>
</reference>
<evidence type="ECO:0000256" key="4">
    <source>
        <dbReference type="ARBA" id="ARBA00022840"/>
    </source>
</evidence>
<evidence type="ECO:0000313" key="14">
    <source>
        <dbReference type="Proteomes" id="UP000282636"/>
    </source>
</evidence>
<evidence type="ECO:0000313" key="13">
    <source>
        <dbReference type="EMBL" id="RMT72857.1"/>
    </source>
</evidence>
<evidence type="ECO:0000256" key="7">
    <source>
        <dbReference type="ARBA" id="ARBA00023159"/>
    </source>
</evidence>
<dbReference type="Pfam" id="PF12137">
    <property type="entry name" value="RapA_C"/>
    <property type="match status" value="1"/>
</dbReference>
<comment type="caution">
    <text evidence="13">The sequence shown here is derived from an EMBL/GenBank/DDBJ whole genome shotgun (WGS) entry which is preliminary data.</text>
</comment>
<dbReference type="Gene3D" id="6.10.140.1500">
    <property type="match status" value="1"/>
</dbReference>
<dbReference type="Pfam" id="PF00176">
    <property type="entry name" value="SNF2-rel_dom"/>
    <property type="match status" value="1"/>
</dbReference>
<feature type="coiled-coil region" evidence="10">
    <location>
        <begin position="662"/>
        <end position="689"/>
    </location>
</feature>
<comment type="similarity">
    <text evidence="9">Belongs to the SNF2/RAD54 helicase family. RapA subfamily.</text>
</comment>
<evidence type="ECO:0000256" key="10">
    <source>
        <dbReference type="SAM" id="Coils"/>
    </source>
</evidence>
<keyword evidence="4 9" id="KW-0067">ATP-binding</keyword>
<evidence type="ECO:0000256" key="1">
    <source>
        <dbReference type="ARBA" id="ARBA00022741"/>
    </source>
</evidence>
<dbReference type="InterPro" id="IPR014001">
    <property type="entry name" value="Helicase_ATP-bd"/>
</dbReference>
<keyword evidence="1 9" id="KW-0547">Nucleotide-binding</keyword>
<dbReference type="GO" id="GO:0005524">
    <property type="term" value="F:ATP binding"/>
    <property type="evidence" value="ECO:0007669"/>
    <property type="project" value="UniProtKB-UniRule"/>
</dbReference>
<dbReference type="InterPro" id="IPR027417">
    <property type="entry name" value="P-loop_NTPase"/>
</dbReference>
<evidence type="ECO:0000256" key="2">
    <source>
        <dbReference type="ARBA" id="ARBA00022801"/>
    </source>
</evidence>
<dbReference type="Gene3D" id="6.10.140.2230">
    <property type="match status" value="1"/>
</dbReference>
<dbReference type="InterPro" id="IPR000330">
    <property type="entry name" value="SNF2_N"/>
</dbReference>
<dbReference type="NCBIfam" id="NF003426">
    <property type="entry name" value="PRK04914.1"/>
    <property type="match status" value="1"/>
</dbReference>
<proteinExistence type="inferred from homology"/>
<dbReference type="Proteomes" id="UP000282636">
    <property type="component" value="Unassembled WGS sequence"/>
</dbReference>
<keyword evidence="10" id="KW-0175">Coiled coil</keyword>
<evidence type="ECO:0000259" key="11">
    <source>
        <dbReference type="PROSITE" id="PS51192"/>
    </source>
</evidence>